<accession>A0A0D3AA82</accession>
<reference evidence="1" key="2">
    <citation type="submission" date="2015-03" db="UniProtKB">
        <authorList>
            <consortium name="EnsemblPlants"/>
        </authorList>
    </citation>
    <scope>IDENTIFICATION</scope>
</reference>
<sequence>MANAFALLGDLKVSLCFSTILVRLLRFWWCGWEPRNFRRGGELMGADMFLLDAKKKFEMQQQKQGRNSKLSSLWRERNIHKSNSGLAPLQLDARSAFHTSRARAAYTTRNMGFNSSRG</sequence>
<reference evidence="1 2" key="1">
    <citation type="journal article" date="2014" name="Genome Biol.">
        <title>Transcriptome and methylome profiling reveals relics of genome dominance in the mesopolyploid Brassica oleracea.</title>
        <authorList>
            <person name="Parkin I.A."/>
            <person name="Koh C."/>
            <person name="Tang H."/>
            <person name="Robinson S.J."/>
            <person name="Kagale S."/>
            <person name="Clarke W.E."/>
            <person name="Town C.D."/>
            <person name="Nixon J."/>
            <person name="Krishnakumar V."/>
            <person name="Bidwell S.L."/>
            <person name="Denoeud F."/>
            <person name="Belcram H."/>
            <person name="Links M.G."/>
            <person name="Just J."/>
            <person name="Clarke C."/>
            <person name="Bender T."/>
            <person name="Huebert T."/>
            <person name="Mason A.S."/>
            <person name="Pires J.C."/>
            <person name="Barker G."/>
            <person name="Moore J."/>
            <person name="Walley P.G."/>
            <person name="Manoli S."/>
            <person name="Batley J."/>
            <person name="Edwards D."/>
            <person name="Nelson M.N."/>
            <person name="Wang X."/>
            <person name="Paterson A.H."/>
            <person name="King G."/>
            <person name="Bancroft I."/>
            <person name="Chalhoub B."/>
            <person name="Sharpe A.G."/>
        </authorList>
    </citation>
    <scope>NUCLEOTIDE SEQUENCE</scope>
    <source>
        <strain evidence="1 2">cv. TO1000</strain>
    </source>
</reference>
<dbReference type="EnsemblPlants" id="Bo1g090530.1">
    <property type="protein sequence ID" value="Bo1g090530.1"/>
    <property type="gene ID" value="Bo1g090530"/>
</dbReference>
<dbReference type="Gramene" id="Bo1g090530.1">
    <property type="protein sequence ID" value="Bo1g090530.1"/>
    <property type="gene ID" value="Bo1g090530"/>
</dbReference>
<dbReference type="AlphaFoldDB" id="A0A0D3AA82"/>
<keyword evidence="2" id="KW-1185">Reference proteome</keyword>
<evidence type="ECO:0000313" key="2">
    <source>
        <dbReference type="Proteomes" id="UP000032141"/>
    </source>
</evidence>
<dbReference type="HOGENOM" id="CLU_2076358_0_0_1"/>
<dbReference type="Proteomes" id="UP000032141">
    <property type="component" value="Chromosome C1"/>
</dbReference>
<proteinExistence type="predicted"/>
<evidence type="ECO:0000313" key="1">
    <source>
        <dbReference type="EnsemblPlants" id="Bo1g090530.1"/>
    </source>
</evidence>
<dbReference type="OMA" id="CGWEPRN"/>
<name>A0A0D3AA82_BRAOL</name>
<organism evidence="1 2">
    <name type="scientific">Brassica oleracea var. oleracea</name>
    <dbReference type="NCBI Taxonomy" id="109376"/>
    <lineage>
        <taxon>Eukaryota</taxon>
        <taxon>Viridiplantae</taxon>
        <taxon>Streptophyta</taxon>
        <taxon>Embryophyta</taxon>
        <taxon>Tracheophyta</taxon>
        <taxon>Spermatophyta</taxon>
        <taxon>Magnoliopsida</taxon>
        <taxon>eudicotyledons</taxon>
        <taxon>Gunneridae</taxon>
        <taxon>Pentapetalae</taxon>
        <taxon>rosids</taxon>
        <taxon>malvids</taxon>
        <taxon>Brassicales</taxon>
        <taxon>Brassicaceae</taxon>
        <taxon>Brassiceae</taxon>
        <taxon>Brassica</taxon>
    </lineage>
</organism>
<protein>
    <submittedName>
        <fullName evidence="1">Uncharacterized protein</fullName>
    </submittedName>
</protein>